<comment type="caution">
    <text evidence="2">The sequence shown here is derived from an EMBL/GenBank/DDBJ whole genome shotgun (WGS) entry which is preliminary data.</text>
</comment>
<feature type="region of interest" description="Disordered" evidence="1">
    <location>
        <begin position="1"/>
        <end position="20"/>
    </location>
</feature>
<reference evidence="2 3" key="1">
    <citation type="submission" date="2017-12" db="EMBL/GenBank/DDBJ databases">
        <title>Sequencing, de novo assembly and annotation of complete genome of a new Thraustochytrid species, strain FCC1311.</title>
        <authorList>
            <person name="Sedici K."/>
            <person name="Godart F."/>
            <person name="Aiese Cigliano R."/>
            <person name="Sanseverino W."/>
            <person name="Barakat M."/>
            <person name="Ortet P."/>
            <person name="Marechal E."/>
            <person name="Cagnac O."/>
            <person name="Amato A."/>
        </authorList>
    </citation>
    <scope>NUCLEOTIDE SEQUENCE [LARGE SCALE GENOMIC DNA]</scope>
</reference>
<gene>
    <name evidence="2" type="ORF">FCC1311_116762</name>
</gene>
<protein>
    <submittedName>
        <fullName evidence="2">Uncharacterized protein</fullName>
    </submittedName>
</protein>
<dbReference type="AlphaFoldDB" id="A0A2R5FKA6"/>
<keyword evidence="3" id="KW-1185">Reference proteome</keyword>
<sequence>MREALAADADTAPNGWTPFDVDVAEEAPGIGHRVDMVWSREMGIDVDRSRAGILTPQDPNRARFLVHEHKSPAKF</sequence>
<dbReference type="InParanoid" id="A0A2R5FKA6"/>
<dbReference type="EMBL" id="BEYU01001352">
    <property type="protein sequence ID" value="GBG16201.1"/>
    <property type="molecule type" value="Genomic_DNA"/>
</dbReference>
<feature type="non-terminal residue" evidence="2">
    <location>
        <position position="75"/>
    </location>
</feature>
<dbReference type="Proteomes" id="UP000241890">
    <property type="component" value="Unassembled WGS sequence"/>
</dbReference>
<organism evidence="2 3">
    <name type="scientific">Hondaea fermentalgiana</name>
    <dbReference type="NCBI Taxonomy" id="2315210"/>
    <lineage>
        <taxon>Eukaryota</taxon>
        <taxon>Sar</taxon>
        <taxon>Stramenopiles</taxon>
        <taxon>Bigyra</taxon>
        <taxon>Labyrinthulomycetes</taxon>
        <taxon>Thraustochytrida</taxon>
        <taxon>Thraustochytriidae</taxon>
        <taxon>Hondaea</taxon>
    </lineage>
</organism>
<accession>A0A2R5FKA6</accession>
<name>A0A2R5FKA6_9STRA</name>
<evidence type="ECO:0000256" key="1">
    <source>
        <dbReference type="SAM" id="MobiDB-lite"/>
    </source>
</evidence>
<evidence type="ECO:0000313" key="2">
    <source>
        <dbReference type="EMBL" id="GBG16201.1"/>
    </source>
</evidence>
<proteinExistence type="predicted"/>
<evidence type="ECO:0000313" key="3">
    <source>
        <dbReference type="Proteomes" id="UP000241890"/>
    </source>
</evidence>